<evidence type="ECO:0000256" key="2">
    <source>
        <dbReference type="SAM" id="SignalP"/>
    </source>
</evidence>
<name>A0AAD5TZG8_9FUNG</name>
<gene>
    <name evidence="3" type="ORF">HK099_007060</name>
</gene>
<keyword evidence="4" id="KW-1185">Reference proteome</keyword>
<proteinExistence type="predicted"/>
<evidence type="ECO:0008006" key="5">
    <source>
        <dbReference type="Google" id="ProtNLM"/>
    </source>
</evidence>
<evidence type="ECO:0000256" key="1">
    <source>
        <dbReference type="SAM" id="MobiDB-lite"/>
    </source>
</evidence>
<keyword evidence="2" id="KW-0732">Signal</keyword>
<feature type="compositionally biased region" description="Polar residues" evidence="1">
    <location>
        <begin position="79"/>
        <end position="90"/>
    </location>
</feature>
<feature type="compositionally biased region" description="Pro residues" evidence="1">
    <location>
        <begin position="101"/>
        <end position="113"/>
    </location>
</feature>
<dbReference type="AlphaFoldDB" id="A0AAD5TZG8"/>
<dbReference type="PANTHER" id="PTHR38847">
    <property type="match status" value="1"/>
</dbReference>
<dbReference type="EMBL" id="JADGJW010000655">
    <property type="protein sequence ID" value="KAJ3214048.1"/>
    <property type="molecule type" value="Genomic_DNA"/>
</dbReference>
<evidence type="ECO:0000313" key="3">
    <source>
        <dbReference type="EMBL" id="KAJ3214048.1"/>
    </source>
</evidence>
<accession>A0AAD5TZG8</accession>
<dbReference type="InterPro" id="IPR025649">
    <property type="entry name" value="DUF4360"/>
</dbReference>
<comment type="caution">
    <text evidence="3">The sequence shown here is derived from an EMBL/GenBank/DDBJ whole genome shotgun (WGS) entry which is preliminary data.</text>
</comment>
<dbReference type="Proteomes" id="UP001211065">
    <property type="component" value="Unassembled WGS sequence"/>
</dbReference>
<reference evidence="3" key="1">
    <citation type="submission" date="2020-05" db="EMBL/GenBank/DDBJ databases">
        <title>Phylogenomic resolution of chytrid fungi.</title>
        <authorList>
            <person name="Stajich J.E."/>
            <person name="Amses K."/>
            <person name="Simmons R."/>
            <person name="Seto K."/>
            <person name="Myers J."/>
            <person name="Bonds A."/>
            <person name="Quandt C.A."/>
            <person name="Barry K."/>
            <person name="Liu P."/>
            <person name="Grigoriev I."/>
            <person name="Longcore J.E."/>
            <person name="James T.Y."/>
        </authorList>
    </citation>
    <scope>NUCLEOTIDE SEQUENCE</scope>
    <source>
        <strain evidence="3">JEL0476</strain>
    </source>
</reference>
<feature type="region of interest" description="Disordered" evidence="1">
    <location>
        <begin position="50"/>
        <end position="114"/>
    </location>
</feature>
<feature type="compositionally biased region" description="Low complexity" evidence="1">
    <location>
        <begin position="50"/>
        <end position="78"/>
    </location>
</feature>
<dbReference type="Pfam" id="PF14273">
    <property type="entry name" value="DUF4360"/>
    <property type="match status" value="1"/>
</dbReference>
<organism evidence="3 4">
    <name type="scientific">Clydaea vesicula</name>
    <dbReference type="NCBI Taxonomy" id="447962"/>
    <lineage>
        <taxon>Eukaryota</taxon>
        <taxon>Fungi</taxon>
        <taxon>Fungi incertae sedis</taxon>
        <taxon>Chytridiomycota</taxon>
        <taxon>Chytridiomycota incertae sedis</taxon>
        <taxon>Chytridiomycetes</taxon>
        <taxon>Lobulomycetales</taxon>
        <taxon>Lobulomycetaceae</taxon>
        <taxon>Clydaea</taxon>
    </lineage>
</organism>
<sequence>MKFFKVLTGLAIINSTISEKTVTVTETASPITITVTVSECSKSTVLSTTQTVEPTTPAQTTTTTSVAASTTVKPTTSVEPTTSAEPTTSDPFPEPTETVPVPEPTGIPQPPTLPVNVTLGTVTYGGTGCPKGSVSQNLNSDSTAMTLLFDKYVASIGPGIAITENRKNCQLNFQVNVPQGWQYSIATVDYRGFLQLDQGVTAQQQANYYFQGSLEQDKQSTTFTHLHNGDYTLRDQFGITSTIWSDCNAKANLNINSQIRLFAPPGKNGVITTDSVDTKVKQIYGLKWKKC</sequence>
<feature type="chain" id="PRO_5042007367" description="Secreted protein" evidence="2">
    <location>
        <begin position="19"/>
        <end position="291"/>
    </location>
</feature>
<feature type="signal peptide" evidence="2">
    <location>
        <begin position="1"/>
        <end position="18"/>
    </location>
</feature>
<evidence type="ECO:0000313" key="4">
    <source>
        <dbReference type="Proteomes" id="UP001211065"/>
    </source>
</evidence>
<dbReference type="PANTHER" id="PTHR38847:SF1">
    <property type="entry name" value="PSEUDOURIDINE SYNTHASE RSUA_RLUA-LIKE DOMAIN-CONTAINING PROTEIN"/>
    <property type="match status" value="1"/>
</dbReference>
<protein>
    <recommendedName>
        <fullName evidence="5">Secreted protein</fullName>
    </recommendedName>
</protein>